<dbReference type="Pfam" id="PF03237">
    <property type="entry name" value="Terminase_6N"/>
    <property type="match status" value="1"/>
</dbReference>
<evidence type="ECO:0000313" key="1">
    <source>
        <dbReference type="EMBL" id="RJF94955.1"/>
    </source>
</evidence>
<dbReference type="Gene3D" id="3.40.50.300">
    <property type="entry name" value="P-loop containing nucleotide triphosphate hydrolases"/>
    <property type="match status" value="1"/>
</dbReference>
<dbReference type="InterPro" id="IPR027417">
    <property type="entry name" value="P-loop_NTPase"/>
</dbReference>
<keyword evidence="2" id="KW-1185">Reference proteome</keyword>
<dbReference type="PIRSF" id="PIRSF007056">
    <property type="entry name" value="UCP007056"/>
    <property type="match status" value="1"/>
</dbReference>
<protein>
    <recommendedName>
        <fullName evidence="3">Mu-like prophage FluMu protein gp28</fullName>
    </recommendedName>
</protein>
<gene>
    <name evidence="1" type="ORF">D3874_03085</name>
</gene>
<dbReference type="Gene3D" id="3.30.420.240">
    <property type="match status" value="1"/>
</dbReference>
<dbReference type="Proteomes" id="UP000284605">
    <property type="component" value="Unassembled WGS sequence"/>
</dbReference>
<dbReference type="AlphaFoldDB" id="A0A418WUN7"/>
<name>A0A418WUN7_9PROT</name>
<reference evidence="1 2" key="1">
    <citation type="submission" date="2018-09" db="EMBL/GenBank/DDBJ databases">
        <authorList>
            <person name="Zhu H."/>
        </authorList>
    </citation>
    <scope>NUCLEOTIDE SEQUENCE [LARGE SCALE GENOMIC DNA]</scope>
    <source>
        <strain evidence="1 2">K1W22B-8</strain>
    </source>
</reference>
<sequence length="528" mass="57835">MLVGKSLPDVLLPKQQELLRSTATNALVVSDKSRRVGFTWAVGADAVLTAGAQRAAGGMDVLYIGYNLDMAREFIDTCAMWAKAFMPGITEVGEFLFQDVDSHGDPRTIQAFRIGFASGYEIVALSSRPRSLRGRQGYVILDEFAFHDDAAALLKAAMALLIWGGKVLVISTHNGVDNPFNELINEIRAGKRPGAVVRCTFDDAIEQGLYQRVCLTRGIEWSPEGEAKWRAEIYKSYGADADEELRCIPSQGSGVVLTRAQIEACMVPGLPVLRLECPPGFEMQTREAREAFAAAWIADHLAPLVETLDPRWRYSVGQDFARSGAVSVIVPLAVMQALRRHAPFVIEMRNVPFDQQRQILWWLIDHLPRRGAVKLDATGNGAHLGELTAQKYGYSIVEPVHMTEAWYLENMPRMVAGVADRDVDLPADADHIDDLRQIKLVKGTPRVPEVTHKGSDGKGRHGDFAVALALAWAATVANVVDGDVLPIGAPRASAEMLDATFGAADRPGLPRGDAFGEYGLRADFDYLR</sequence>
<evidence type="ECO:0000313" key="2">
    <source>
        <dbReference type="Proteomes" id="UP000284605"/>
    </source>
</evidence>
<proteinExistence type="predicted"/>
<evidence type="ECO:0008006" key="3">
    <source>
        <dbReference type="Google" id="ProtNLM"/>
    </source>
</evidence>
<dbReference type="EMBL" id="QYUK01000008">
    <property type="protein sequence ID" value="RJF94955.1"/>
    <property type="molecule type" value="Genomic_DNA"/>
</dbReference>
<dbReference type="InterPro" id="IPR012036">
    <property type="entry name" value="Phage_Mu_Gp28"/>
</dbReference>
<comment type="caution">
    <text evidence="1">The sequence shown here is derived from an EMBL/GenBank/DDBJ whole genome shotgun (WGS) entry which is preliminary data.</text>
</comment>
<accession>A0A418WUN7</accession>
<organism evidence="1 2">
    <name type="scientific">Oleomonas cavernae</name>
    <dbReference type="NCBI Taxonomy" id="2320859"/>
    <lineage>
        <taxon>Bacteria</taxon>
        <taxon>Pseudomonadati</taxon>
        <taxon>Pseudomonadota</taxon>
        <taxon>Alphaproteobacteria</taxon>
        <taxon>Acetobacterales</taxon>
        <taxon>Acetobacteraceae</taxon>
        <taxon>Oleomonas</taxon>
    </lineage>
</organism>